<protein>
    <recommendedName>
        <fullName evidence="4">F-box domain-containing protein</fullName>
    </recommendedName>
</protein>
<evidence type="ECO:0000313" key="2">
    <source>
        <dbReference type="EMBL" id="KAF5371717.1"/>
    </source>
</evidence>
<dbReference type="AlphaFoldDB" id="A0A8H5GVJ1"/>
<keyword evidence="1" id="KW-0472">Membrane</keyword>
<comment type="caution">
    <text evidence="2">The sequence shown here is derived from an EMBL/GenBank/DDBJ whole genome shotgun (WGS) entry which is preliminary data.</text>
</comment>
<sequence>MEPDAQCHGTEPSEHEIQRINTLLRSNYGCYTPDPENISQCLSKTERELRRITDEIPGLASSIAEQEQLEWIALRYKSLLAPIRKLPCEVVALVFEFTCSEPTTFGDVICCPPLLLSSICAGWRDLARRIPSLWSSLFVGAAVYSFCVPLLALHLELSQQHPLYLTISMPDIVEFSPEDDPAQDMLFMLLAQSHRWREVTLDIREMMDALDIVEGKLPLLQVLNMVDRDDEVQLGTFEVAPSLRKVVVMCGVEGLGLPWTQITHFTFQTVLFDTVLHGLSLASEVREVAIYQCPYSSGSGDTYTRPLMLRHLCSLSIVVDQKDPHFHHYFQWLTLPQLVSFSIAGDSRSPPTACTSLFEDDCFPSFLERSACTITSLSLTNFPLSDDEAIELLSALPALTSLTIHEKIGPKYPYTNSILTAKFLQSLTLHYDPDTVFSNDPGPSPSLLHLKHLHSLDLRLHGTLPTKVIADVVVSRWTRSGSESTSSSSESITASASAAVNSFSSVERLAEVRILALLSKDDMVLDVQELGNLLGDYRRLGLRLFCESRLL</sequence>
<reference evidence="2 3" key="1">
    <citation type="journal article" date="2020" name="ISME J.">
        <title>Uncovering the hidden diversity of litter-decomposition mechanisms in mushroom-forming fungi.</title>
        <authorList>
            <person name="Floudas D."/>
            <person name="Bentzer J."/>
            <person name="Ahren D."/>
            <person name="Johansson T."/>
            <person name="Persson P."/>
            <person name="Tunlid A."/>
        </authorList>
    </citation>
    <scope>NUCLEOTIDE SEQUENCE [LARGE SCALE GENOMIC DNA]</scope>
    <source>
        <strain evidence="2 3">CBS 291.85</strain>
    </source>
</reference>
<evidence type="ECO:0008006" key="4">
    <source>
        <dbReference type="Google" id="ProtNLM"/>
    </source>
</evidence>
<feature type="transmembrane region" description="Helical" evidence="1">
    <location>
        <begin position="133"/>
        <end position="155"/>
    </location>
</feature>
<accession>A0A8H5GVJ1</accession>
<keyword evidence="1" id="KW-1133">Transmembrane helix</keyword>
<dbReference type="InterPro" id="IPR032675">
    <property type="entry name" value="LRR_dom_sf"/>
</dbReference>
<dbReference type="OrthoDB" id="2884727at2759"/>
<dbReference type="Proteomes" id="UP000559256">
    <property type="component" value="Unassembled WGS sequence"/>
</dbReference>
<dbReference type="Gene3D" id="3.80.10.10">
    <property type="entry name" value="Ribonuclease Inhibitor"/>
    <property type="match status" value="1"/>
</dbReference>
<name>A0A8H5GVJ1_9AGAR</name>
<proteinExistence type="predicted"/>
<dbReference type="EMBL" id="JAACJM010000007">
    <property type="protein sequence ID" value="KAF5371717.1"/>
    <property type="molecule type" value="Genomic_DNA"/>
</dbReference>
<keyword evidence="3" id="KW-1185">Reference proteome</keyword>
<evidence type="ECO:0000256" key="1">
    <source>
        <dbReference type="SAM" id="Phobius"/>
    </source>
</evidence>
<gene>
    <name evidence="2" type="ORF">D9758_003504</name>
</gene>
<keyword evidence="1" id="KW-0812">Transmembrane</keyword>
<organism evidence="2 3">
    <name type="scientific">Tetrapyrgos nigripes</name>
    <dbReference type="NCBI Taxonomy" id="182062"/>
    <lineage>
        <taxon>Eukaryota</taxon>
        <taxon>Fungi</taxon>
        <taxon>Dikarya</taxon>
        <taxon>Basidiomycota</taxon>
        <taxon>Agaricomycotina</taxon>
        <taxon>Agaricomycetes</taxon>
        <taxon>Agaricomycetidae</taxon>
        <taxon>Agaricales</taxon>
        <taxon>Marasmiineae</taxon>
        <taxon>Marasmiaceae</taxon>
        <taxon>Tetrapyrgos</taxon>
    </lineage>
</organism>
<evidence type="ECO:0000313" key="3">
    <source>
        <dbReference type="Proteomes" id="UP000559256"/>
    </source>
</evidence>